<dbReference type="Proteomes" id="UP001054945">
    <property type="component" value="Unassembled WGS sequence"/>
</dbReference>
<dbReference type="AlphaFoldDB" id="A0AAV4U7W8"/>
<proteinExistence type="predicted"/>
<comment type="caution">
    <text evidence="1">The sequence shown here is derived from an EMBL/GenBank/DDBJ whole genome shotgun (WGS) entry which is preliminary data.</text>
</comment>
<protein>
    <submittedName>
        <fullName evidence="1">Uncharacterized protein</fullName>
    </submittedName>
</protein>
<evidence type="ECO:0000313" key="2">
    <source>
        <dbReference type="Proteomes" id="UP001054945"/>
    </source>
</evidence>
<sequence>MFIIFATRRHRWPFVAAAPTPIHRGMRSQFRNAFGGVPRDKSHLSPPVFPSLTVAETAEEGLRYSPGD</sequence>
<organism evidence="1 2">
    <name type="scientific">Caerostris extrusa</name>
    <name type="common">Bark spider</name>
    <name type="synonym">Caerostris bankana</name>
    <dbReference type="NCBI Taxonomy" id="172846"/>
    <lineage>
        <taxon>Eukaryota</taxon>
        <taxon>Metazoa</taxon>
        <taxon>Ecdysozoa</taxon>
        <taxon>Arthropoda</taxon>
        <taxon>Chelicerata</taxon>
        <taxon>Arachnida</taxon>
        <taxon>Araneae</taxon>
        <taxon>Araneomorphae</taxon>
        <taxon>Entelegynae</taxon>
        <taxon>Araneoidea</taxon>
        <taxon>Araneidae</taxon>
        <taxon>Caerostris</taxon>
    </lineage>
</organism>
<evidence type="ECO:0000313" key="1">
    <source>
        <dbReference type="EMBL" id="GIY53864.1"/>
    </source>
</evidence>
<reference evidence="1 2" key="1">
    <citation type="submission" date="2021-06" db="EMBL/GenBank/DDBJ databases">
        <title>Caerostris extrusa draft genome.</title>
        <authorList>
            <person name="Kono N."/>
            <person name="Arakawa K."/>
        </authorList>
    </citation>
    <scope>NUCLEOTIDE SEQUENCE [LARGE SCALE GENOMIC DNA]</scope>
</reference>
<accession>A0AAV4U7W8</accession>
<name>A0AAV4U7W8_CAEEX</name>
<gene>
    <name evidence="1" type="ORF">CEXT_162821</name>
</gene>
<keyword evidence="2" id="KW-1185">Reference proteome</keyword>
<dbReference type="EMBL" id="BPLR01012421">
    <property type="protein sequence ID" value="GIY53864.1"/>
    <property type="molecule type" value="Genomic_DNA"/>
</dbReference>